<dbReference type="GO" id="GO:0006508">
    <property type="term" value="P:proteolysis"/>
    <property type="evidence" value="ECO:0007669"/>
    <property type="project" value="UniProtKB-KW"/>
</dbReference>
<dbReference type="PROSITE" id="PS50240">
    <property type="entry name" value="TRYPSIN_DOM"/>
    <property type="match status" value="1"/>
</dbReference>
<dbReference type="InterPro" id="IPR051333">
    <property type="entry name" value="CLIP_Serine_Protease"/>
</dbReference>
<dbReference type="AlphaFoldDB" id="A0A0A1XS90"/>
<evidence type="ECO:0000259" key="3">
    <source>
        <dbReference type="PROSITE" id="PS50240"/>
    </source>
</evidence>
<feature type="compositionally biased region" description="Polar residues" evidence="2">
    <location>
        <begin position="244"/>
        <end position="258"/>
    </location>
</feature>
<name>A0A0A1XS90_ZEUCU</name>
<evidence type="ECO:0000256" key="2">
    <source>
        <dbReference type="SAM" id="MobiDB-lite"/>
    </source>
</evidence>
<dbReference type="PRINTS" id="PR00722">
    <property type="entry name" value="CHYMOTRYPSIN"/>
</dbReference>
<dbReference type="PANTHER" id="PTHR24260">
    <property type="match status" value="1"/>
</dbReference>
<reference evidence="4" key="1">
    <citation type="submission" date="2014-11" db="EMBL/GenBank/DDBJ databases">
        <authorList>
            <person name="Geib S."/>
        </authorList>
    </citation>
    <scope>NUCLEOTIDE SEQUENCE</scope>
</reference>
<dbReference type="SUPFAM" id="SSF50494">
    <property type="entry name" value="Trypsin-like serine proteases"/>
    <property type="match status" value="1"/>
</dbReference>
<dbReference type="InterPro" id="IPR001254">
    <property type="entry name" value="Trypsin_dom"/>
</dbReference>
<gene>
    <name evidence="4" type="primary">gd_0</name>
    <name evidence="4" type="ORF">g.1744</name>
</gene>
<proteinExistence type="predicted"/>
<organism evidence="4">
    <name type="scientific">Zeugodacus cucurbitae</name>
    <name type="common">Melon fruit fly</name>
    <name type="synonym">Bactrocera cucurbitae</name>
    <dbReference type="NCBI Taxonomy" id="28588"/>
    <lineage>
        <taxon>Eukaryota</taxon>
        <taxon>Metazoa</taxon>
        <taxon>Ecdysozoa</taxon>
        <taxon>Arthropoda</taxon>
        <taxon>Hexapoda</taxon>
        <taxon>Insecta</taxon>
        <taxon>Pterygota</taxon>
        <taxon>Neoptera</taxon>
        <taxon>Endopterygota</taxon>
        <taxon>Diptera</taxon>
        <taxon>Brachycera</taxon>
        <taxon>Muscomorpha</taxon>
        <taxon>Tephritoidea</taxon>
        <taxon>Tephritidae</taxon>
        <taxon>Zeugodacus</taxon>
        <taxon>Zeugodacus</taxon>
    </lineage>
</organism>
<evidence type="ECO:0000256" key="1">
    <source>
        <dbReference type="ARBA" id="ARBA00023157"/>
    </source>
</evidence>
<dbReference type="PANTHER" id="PTHR24260:SF143">
    <property type="entry name" value="SERINE PROTEASE GD-LIKE PROTEIN"/>
    <property type="match status" value="1"/>
</dbReference>
<dbReference type="CDD" id="cd00190">
    <property type="entry name" value="Tryp_SPc"/>
    <property type="match status" value="1"/>
</dbReference>
<evidence type="ECO:0000313" key="4">
    <source>
        <dbReference type="EMBL" id="JAD13866.1"/>
    </source>
</evidence>
<protein>
    <submittedName>
        <fullName evidence="4">Serine protease gd</fullName>
    </submittedName>
</protein>
<keyword evidence="4" id="KW-0645">Protease</keyword>
<dbReference type="Gene3D" id="2.40.10.10">
    <property type="entry name" value="Trypsin-like serine proteases"/>
    <property type="match status" value="1"/>
</dbReference>
<dbReference type="InterPro" id="IPR001314">
    <property type="entry name" value="Peptidase_S1A"/>
</dbReference>
<keyword evidence="4" id="KW-0378">Hydrolase</keyword>
<dbReference type="OrthoDB" id="238681at2759"/>
<dbReference type="Pfam" id="PF00089">
    <property type="entry name" value="Trypsin"/>
    <property type="match status" value="1"/>
</dbReference>
<accession>A0A0A1XS90</accession>
<dbReference type="FunFam" id="2.40.10.10:FF:000068">
    <property type="entry name" value="transmembrane protease serine 2"/>
    <property type="match status" value="1"/>
</dbReference>
<dbReference type="Pfam" id="PF16030">
    <property type="entry name" value="GD_N"/>
    <property type="match status" value="1"/>
</dbReference>
<dbReference type="InterPro" id="IPR009003">
    <property type="entry name" value="Peptidase_S1_PA"/>
</dbReference>
<sequence length="568" mass="62171">MRFDFTTIVIIVLQQINRIFTQSIPISPCPKVFQYRFDGAEWFGILSVRNTDLAEALQIKVTLSMRGKPTTSYLGEIELLSRGQFHSNAPVLYKIKFPKTHFPPKLLHVAANNHVICVGQSDHSIFVTQIQLEHTRKFTFIGDDEASDTLPEHAQFSATVMEDEEEDDDDIDFLSTDTKFSAEQLPIAHGEIKLKHTALNSICGKTNLHLHSRVSTSPLTVLAANAGNAKALTPTTTAERSLRKSGSYSTETQATAVNKHTDRSGTPLVISSDELPMLLPNTPVRIVSGTEFGDLKGATAGVTPPPVLTRGAWPWLAAIYVNNLTSLAYQCAGTLVSTHVVVSSAHCFHIQRQHYKANEVLVFLGRHNLRNWNEEHSIAAPVSEIFLHPEYDATLGTYDADIAVLVLKIQVRFNTYILPACLWSGDSQLESIVGERGFIVGWGYSHIHGGVPLADSRPTIAAVPHVTEAPIVSNEVCFASNSKIRSLTSNRTFCAGLLTTSSSATASAVGPCTGDSGAGLLLQRNNRWMLRGTVSAALPSEQNKCIGNQYAIYADIAQYLDWIMAFTL</sequence>
<dbReference type="GO" id="GO:0004252">
    <property type="term" value="F:serine-type endopeptidase activity"/>
    <property type="evidence" value="ECO:0007669"/>
    <property type="project" value="InterPro"/>
</dbReference>
<keyword evidence="1" id="KW-1015">Disulfide bond</keyword>
<dbReference type="InterPro" id="IPR031986">
    <property type="entry name" value="GD_N"/>
</dbReference>
<feature type="region of interest" description="Disordered" evidence="2">
    <location>
        <begin position="244"/>
        <end position="265"/>
    </location>
</feature>
<dbReference type="EMBL" id="GBXI01000426">
    <property type="protein sequence ID" value="JAD13866.1"/>
    <property type="molecule type" value="Transcribed_RNA"/>
</dbReference>
<reference evidence="4" key="2">
    <citation type="journal article" date="2015" name="Gigascience">
        <title>Reconstructing a comprehensive transcriptome assembly of a white-pupal translocated strain of the pest fruit fly Bactrocera cucurbitae.</title>
        <authorList>
            <person name="Sim S.B."/>
            <person name="Calla B."/>
            <person name="Hall B."/>
            <person name="DeRego T."/>
            <person name="Geib S.M."/>
        </authorList>
    </citation>
    <scope>NUCLEOTIDE SEQUENCE</scope>
</reference>
<feature type="domain" description="Peptidase S1" evidence="3">
    <location>
        <begin position="286"/>
        <end position="568"/>
    </location>
</feature>
<dbReference type="SMART" id="SM00020">
    <property type="entry name" value="Tryp_SPc"/>
    <property type="match status" value="1"/>
</dbReference>
<dbReference type="InterPro" id="IPR043504">
    <property type="entry name" value="Peptidase_S1_PA_chymotrypsin"/>
</dbReference>